<protein>
    <recommendedName>
        <fullName evidence="13 14">Crossover junction endodeoxyribonuclease RuvC</fullName>
        <ecNumber evidence="13 14">3.1.21.10</ecNumber>
    </recommendedName>
    <alternativeName>
        <fullName evidence="13">Holliday junction nuclease RuvC</fullName>
    </alternativeName>
    <alternativeName>
        <fullName evidence="13">Holliday junction resolvase RuvC</fullName>
    </alternativeName>
</protein>
<keyword evidence="8 13" id="KW-0460">Magnesium</keyword>
<evidence type="ECO:0000256" key="13">
    <source>
        <dbReference type="HAMAP-Rule" id="MF_00034"/>
    </source>
</evidence>
<evidence type="ECO:0000256" key="10">
    <source>
        <dbReference type="ARBA" id="ARBA00023172"/>
    </source>
</evidence>
<comment type="cofactor">
    <cofactor evidence="13">
        <name>Mg(2+)</name>
        <dbReference type="ChEBI" id="CHEBI:18420"/>
    </cofactor>
    <text evidence="13">Binds 2 Mg(2+) ion per subunit.</text>
</comment>
<gene>
    <name evidence="13" type="primary">ruvC</name>
    <name evidence="15" type="ORF">A2382_02250</name>
</gene>
<dbReference type="GO" id="GO:0000287">
    <property type="term" value="F:magnesium ion binding"/>
    <property type="evidence" value="ECO:0007669"/>
    <property type="project" value="UniProtKB-UniRule"/>
</dbReference>
<evidence type="ECO:0000256" key="4">
    <source>
        <dbReference type="ARBA" id="ARBA00022723"/>
    </source>
</evidence>
<dbReference type="PANTHER" id="PTHR30194:SF3">
    <property type="entry name" value="CROSSOVER JUNCTION ENDODEOXYRIBONUCLEASE RUVC"/>
    <property type="match status" value="1"/>
</dbReference>
<feature type="active site" evidence="13">
    <location>
        <position position="69"/>
    </location>
</feature>
<dbReference type="PANTHER" id="PTHR30194">
    <property type="entry name" value="CROSSOVER JUNCTION ENDODEOXYRIBONUCLEASE RUVC"/>
    <property type="match status" value="1"/>
</dbReference>
<keyword evidence="7 13" id="KW-0378">Hydrolase</keyword>
<dbReference type="Pfam" id="PF02075">
    <property type="entry name" value="RuvC"/>
    <property type="match status" value="1"/>
</dbReference>
<feature type="binding site" evidence="13">
    <location>
        <position position="69"/>
    </location>
    <ligand>
        <name>Mg(2+)</name>
        <dbReference type="ChEBI" id="CHEBI:18420"/>
        <label>2</label>
    </ligand>
</feature>
<dbReference type="InterPro" id="IPR002176">
    <property type="entry name" value="X-over_junc_endoDNase_RuvC"/>
</dbReference>
<evidence type="ECO:0000256" key="12">
    <source>
        <dbReference type="ARBA" id="ARBA00029354"/>
    </source>
</evidence>
<dbReference type="EC" id="3.1.21.10" evidence="13 14"/>
<organism evidence="15 16">
    <name type="scientific">Candidatus Woesebacteria bacterium RIFOXYB1_FULL_38_16</name>
    <dbReference type="NCBI Taxonomy" id="1802538"/>
    <lineage>
        <taxon>Bacteria</taxon>
        <taxon>Candidatus Woeseibacteriota</taxon>
    </lineage>
</organism>
<keyword evidence="2 13" id="KW-0963">Cytoplasm</keyword>
<evidence type="ECO:0000256" key="11">
    <source>
        <dbReference type="ARBA" id="ARBA00023204"/>
    </source>
</evidence>
<comment type="similarity">
    <text evidence="1 13">Belongs to the RuvC family.</text>
</comment>
<evidence type="ECO:0000256" key="2">
    <source>
        <dbReference type="ARBA" id="ARBA00022490"/>
    </source>
</evidence>
<evidence type="ECO:0000256" key="14">
    <source>
        <dbReference type="NCBIfam" id="TIGR00228"/>
    </source>
</evidence>
<dbReference type="GO" id="GO:0008821">
    <property type="term" value="F:crossover junction DNA endonuclease activity"/>
    <property type="evidence" value="ECO:0007669"/>
    <property type="project" value="UniProtKB-UniRule"/>
</dbReference>
<comment type="function">
    <text evidence="13">The RuvA-RuvB-RuvC complex processes Holliday junction (HJ) DNA during genetic recombination and DNA repair. Endonuclease that resolves HJ intermediates. Cleaves cruciform DNA by making single-stranded nicks across the HJ at symmetrical positions within the homologous arms, yielding a 5'-phosphate and a 3'-hydroxyl group; requires a central core of homology in the junction. The consensus cleavage sequence is 5'-(A/T)TT(C/G)-3'. Cleavage occurs on the 3'-side of the TT dinucleotide at the point of strand exchange. HJ branch migration catalyzed by RuvA-RuvB allows RuvC to scan DNA until it finds its consensus sequence, where it cleaves and resolves the cruciform DNA.</text>
</comment>
<keyword evidence="9 13" id="KW-0238">DNA-binding</keyword>
<dbReference type="SUPFAM" id="SSF53098">
    <property type="entry name" value="Ribonuclease H-like"/>
    <property type="match status" value="1"/>
</dbReference>
<dbReference type="FunFam" id="3.30.420.10:FF:000002">
    <property type="entry name" value="Crossover junction endodeoxyribonuclease RuvC"/>
    <property type="match status" value="1"/>
</dbReference>
<dbReference type="InterPro" id="IPR012337">
    <property type="entry name" value="RNaseH-like_sf"/>
</dbReference>
<evidence type="ECO:0000313" key="15">
    <source>
        <dbReference type="EMBL" id="OGM79556.1"/>
    </source>
</evidence>
<dbReference type="PRINTS" id="PR00696">
    <property type="entry name" value="RSOLVASERUVC"/>
</dbReference>
<evidence type="ECO:0000256" key="9">
    <source>
        <dbReference type="ARBA" id="ARBA00023125"/>
    </source>
</evidence>
<dbReference type="GO" id="GO:0003677">
    <property type="term" value="F:DNA binding"/>
    <property type="evidence" value="ECO:0007669"/>
    <property type="project" value="UniProtKB-KW"/>
</dbReference>
<evidence type="ECO:0000256" key="6">
    <source>
        <dbReference type="ARBA" id="ARBA00022763"/>
    </source>
</evidence>
<name>A0A1F8CTY8_9BACT</name>
<evidence type="ECO:0000313" key="16">
    <source>
        <dbReference type="Proteomes" id="UP000178999"/>
    </source>
</evidence>
<dbReference type="InterPro" id="IPR036397">
    <property type="entry name" value="RNaseH_sf"/>
</dbReference>
<keyword evidence="11 13" id="KW-0234">DNA repair</keyword>
<evidence type="ECO:0000256" key="8">
    <source>
        <dbReference type="ARBA" id="ARBA00022842"/>
    </source>
</evidence>
<dbReference type="EMBL" id="MGHY01000012">
    <property type="protein sequence ID" value="OGM79556.1"/>
    <property type="molecule type" value="Genomic_DNA"/>
</dbReference>
<sequence length="173" mass="19279">MIVLGIDPGTATTGFGLIRVGDNKQFQVMDYGLIETEKDDAPGERLLKIYNELTSKVIKKYKPDVFVMEKLFFATNAKTAIRVGQAQGAMLMAAAQYKIEVFEYSPMTIKKILTGSGRADKIEVQKHVRKYLGNGIRKKKGEKTHFDNAADALAVAICYLLESDNGQNKIDRK</sequence>
<dbReference type="STRING" id="1802538.A2382_02250"/>
<evidence type="ECO:0000256" key="1">
    <source>
        <dbReference type="ARBA" id="ARBA00009518"/>
    </source>
</evidence>
<keyword evidence="4 13" id="KW-0479">Metal-binding</keyword>
<comment type="caution">
    <text evidence="13">Lacks conserved residue(s) required for the propagation of feature annotation.</text>
</comment>
<comment type="subunit">
    <text evidence="13">Homodimer which binds Holliday junction (HJ) DNA. The HJ becomes 2-fold symmetrical on binding to RuvC with unstacked arms; it has a different conformation from HJ DNA in complex with RuvA. In the full resolvosome a probable DNA-RuvA(4)-RuvB(12)-RuvC(2) complex forms which resolves the HJ.</text>
</comment>
<keyword evidence="5 13" id="KW-0255">Endonuclease</keyword>
<evidence type="ECO:0000256" key="5">
    <source>
        <dbReference type="ARBA" id="ARBA00022759"/>
    </source>
</evidence>
<dbReference type="GO" id="GO:0006310">
    <property type="term" value="P:DNA recombination"/>
    <property type="evidence" value="ECO:0007669"/>
    <property type="project" value="UniProtKB-UniRule"/>
</dbReference>
<comment type="subcellular location">
    <subcellularLocation>
        <location evidence="13">Cytoplasm</location>
    </subcellularLocation>
</comment>
<dbReference type="Proteomes" id="UP000178999">
    <property type="component" value="Unassembled WGS sequence"/>
</dbReference>
<reference evidence="15 16" key="1">
    <citation type="journal article" date="2016" name="Nat. Commun.">
        <title>Thousands of microbial genomes shed light on interconnected biogeochemical processes in an aquifer system.</title>
        <authorList>
            <person name="Anantharaman K."/>
            <person name="Brown C.T."/>
            <person name="Hug L.A."/>
            <person name="Sharon I."/>
            <person name="Castelle C.J."/>
            <person name="Probst A.J."/>
            <person name="Thomas B.C."/>
            <person name="Singh A."/>
            <person name="Wilkins M.J."/>
            <person name="Karaoz U."/>
            <person name="Brodie E.L."/>
            <person name="Williams K.H."/>
            <person name="Hubbard S.S."/>
            <person name="Banfield J.F."/>
        </authorList>
    </citation>
    <scope>NUCLEOTIDE SEQUENCE [LARGE SCALE GENOMIC DNA]</scope>
</reference>
<dbReference type="NCBIfam" id="NF000711">
    <property type="entry name" value="PRK00039.2-1"/>
    <property type="match status" value="1"/>
</dbReference>
<comment type="catalytic activity">
    <reaction evidence="12 13">
        <text>Endonucleolytic cleavage at a junction such as a reciprocal single-stranded crossover between two homologous DNA duplexes (Holliday junction).</text>
        <dbReference type="EC" id="3.1.21.10"/>
    </reaction>
</comment>
<feature type="binding site" evidence="13">
    <location>
        <position position="7"/>
    </location>
    <ligand>
        <name>Mg(2+)</name>
        <dbReference type="ChEBI" id="CHEBI:18420"/>
        <label>1</label>
    </ligand>
</feature>
<dbReference type="GO" id="GO:0006281">
    <property type="term" value="P:DNA repair"/>
    <property type="evidence" value="ECO:0007669"/>
    <property type="project" value="UniProtKB-UniRule"/>
</dbReference>
<dbReference type="Gene3D" id="3.30.420.10">
    <property type="entry name" value="Ribonuclease H-like superfamily/Ribonuclease H"/>
    <property type="match status" value="1"/>
</dbReference>
<dbReference type="HAMAP" id="MF_00034">
    <property type="entry name" value="RuvC"/>
    <property type="match status" value="1"/>
</dbReference>
<accession>A0A1F8CTY8</accession>
<evidence type="ECO:0000256" key="7">
    <source>
        <dbReference type="ARBA" id="ARBA00022801"/>
    </source>
</evidence>
<evidence type="ECO:0000256" key="3">
    <source>
        <dbReference type="ARBA" id="ARBA00022722"/>
    </source>
</evidence>
<keyword evidence="10 13" id="KW-0233">DNA recombination</keyword>
<dbReference type="AlphaFoldDB" id="A0A1F8CTY8"/>
<dbReference type="GO" id="GO:0048476">
    <property type="term" value="C:Holliday junction resolvase complex"/>
    <property type="evidence" value="ECO:0007669"/>
    <property type="project" value="UniProtKB-UniRule"/>
</dbReference>
<feature type="active site" evidence="13">
    <location>
        <position position="7"/>
    </location>
</feature>
<keyword evidence="3 13" id="KW-0540">Nuclease</keyword>
<dbReference type="GO" id="GO:0005737">
    <property type="term" value="C:cytoplasm"/>
    <property type="evidence" value="ECO:0007669"/>
    <property type="project" value="UniProtKB-SubCell"/>
</dbReference>
<proteinExistence type="inferred from homology"/>
<dbReference type="NCBIfam" id="TIGR00228">
    <property type="entry name" value="ruvC"/>
    <property type="match status" value="1"/>
</dbReference>
<comment type="caution">
    <text evidence="15">The sequence shown here is derived from an EMBL/GenBank/DDBJ whole genome shotgun (WGS) entry which is preliminary data.</text>
</comment>
<dbReference type="CDD" id="cd16962">
    <property type="entry name" value="RuvC"/>
    <property type="match status" value="1"/>
</dbReference>
<keyword evidence="6 13" id="KW-0227">DNA damage</keyword>